<gene>
    <name evidence="1" type="ORF">FJT64_001079</name>
</gene>
<evidence type="ECO:0000313" key="1">
    <source>
        <dbReference type="EMBL" id="KAF0291825.1"/>
    </source>
</evidence>
<dbReference type="AlphaFoldDB" id="A0A6A4VD78"/>
<dbReference type="Proteomes" id="UP000440578">
    <property type="component" value="Unassembled WGS sequence"/>
</dbReference>
<proteinExistence type="predicted"/>
<keyword evidence="2" id="KW-1185">Reference proteome</keyword>
<sequence>MIVCSFAMEGMVLTANADLKQNFSGGHDHYQITDLDFYYHFDTLDVQMHNLFNSEDMATVIDGFADDLGPILVDVIVNETRTDLMPVIIDVLNDILWNATILSPSPEAADEAPLSEPLKPVPVKLPIRDGVEARQAPLQNLPKIDRVGQADVPKINIKVSSFNAQRSVA</sequence>
<organism evidence="1 2">
    <name type="scientific">Amphibalanus amphitrite</name>
    <name type="common">Striped barnacle</name>
    <name type="synonym">Balanus amphitrite</name>
    <dbReference type="NCBI Taxonomy" id="1232801"/>
    <lineage>
        <taxon>Eukaryota</taxon>
        <taxon>Metazoa</taxon>
        <taxon>Ecdysozoa</taxon>
        <taxon>Arthropoda</taxon>
        <taxon>Crustacea</taxon>
        <taxon>Multicrustacea</taxon>
        <taxon>Cirripedia</taxon>
        <taxon>Thoracica</taxon>
        <taxon>Thoracicalcarea</taxon>
        <taxon>Balanomorpha</taxon>
        <taxon>Balanoidea</taxon>
        <taxon>Balanidae</taxon>
        <taxon>Amphibalaninae</taxon>
        <taxon>Amphibalanus</taxon>
    </lineage>
</organism>
<dbReference type="OrthoDB" id="6380971at2759"/>
<accession>A0A6A4VD78</accession>
<comment type="caution">
    <text evidence="1">The sequence shown here is derived from an EMBL/GenBank/DDBJ whole genome shotgun (WGS) entry which is preliminary data.</text>
</comment>
<protein>
    <submittedName>
        <fullName evidence="1">Uncharacterized protein</fullName>
    </submittedName>
</protein>
<evidence type="ECO:0000313" key="2">
    <source>
        <dbReference type="Proteomes" id="UP000440578"/>
    </source>
</evidence>
<dbReference type="InterPro" id="IPR038606">
    <property type="entry name" value="To_sf"/>
</dbReference>
<reference evidence="1 2" key="1">
    <citation type="submission" date="2019-07" db="EMBL/GenBank/DDBJ databases">
        <title>Draft genome assembly of a fouling barnacle, Amphibalanus amphitrite (Darwin, 1854): The first reference genome for Thecostraca.</title>
        <authorList>
            <person name="Kim W."/>
        </authorList>
    </citation>
    <scope>NUCLEOTIDE SEQUENCE [LARGE SCALE GENOMIC DNA]</scope>
    <source>
        <strain evidence="1">SNU_AA5</strain>
        <tissue evidence="1">Soma without cirri and trophi</tissue>
    </source>
</reference>
<name>A0A6A4VD78_AMPAM</name>
<dbReference type="Gene3D" id="3.15.10.30">
    <property type="entry name" value="Haemolymph juvenile hormone binding protein"/>
    <property type="match status" value="1"/>
</dbReference>
<dbReference type="EMBL" id="VIIS01001853">
    <property type="protein sequence ID" value="KAF0291825.1"/>
    <property type="molecule type" value="Genomic_DNA"/>
</dbReference>